<evidence type="ECO:0000256" key="1">
    <source>
        <dbReference type="ARBA" id="ARBA00023125"/>
    </source>
</evidence>
<protein>
    <submittedName>
        <fullName evidence="3">MerR family transcriptional regulator</fullName>
    </submittedName>
</protein>
<dbReference type="AlphaFoldDB" id="A0A2T4MHP5"/>
<feature type="domain" description="HTH merR-type" evidence="2">
    <location>
        <begin position="4"/>
        <end position="72"/>
    </location>
</feature>
<dbReference type="SUPFAM" id="SSF46955">
    <property type="entry name" value="Putative DNA-binding domain"/>
    <property type="match status" value="1"/>
</dbReference>
<dbReference type="GO" id="GO:0003677">
    <property type="term" value="F:DNA binding"/>
    <property type="evidence" value="ECO:0007669"/>
    <property type="project" value="UniProtKB-KW"/>
</dbReference>
<dbReference type="InterPro" id="IPR047057">
    <property type="entry name" value="MerR_fam"/>
</dbReference>
<dbReference type="SMART" id="SM00422">
    <property type="entry name" value="HTH_MERR"/>
    <property type="match status" value="1"/>
</dbReference>
<dbReference type="RefSeq" id="WP_107368282.1">
    <property type="nucleotide sequence ID" value="NZ_CP045927.1"/>
</dbReference>
<sequence>MDYQYSIKDVIDITGITKRTLHYYDEIGLLSPKKDSRNYRIYSQQDLVKLQKILLLKALDFNIKAIAKLLEANEDHLITSMRAQLNVLDDKIKKLQQTKRAIHQYVNGVPIIEIEEVNEHVTHQYQKEAQIKYGNSNVYQTFSTRNTHDIFSETQIKNDLDAIFEEFKYVIHQPIENECVRDVVIKWKNYMNSLANFDDEVLCGIANTYYHDVRFHNYFKKFGTLDITRFISEAVSYHLNEW</sequence>
<dbReference type="Gene3D" id="1.10.1660.10">
    <property type="match status" value="1"/>
</dbReference>
<dbReference type="SUPFAM" id="SSF89082">
    <property type="entry name" value="Antibiotic binding domain of TipA-like multidrug resistance regulators"/>
    <property type="match status" value="1"/>
</dbReference>
<organism evidence="3 4">
    <name type="scientific">Staphylococcus agnetis</name>
    <dbReference type="NCBI Taxonomy" id="985762"/>
    <lineage>
        <taxon>Bacteria</taxon>
        <taxon>Bacillati</taxon>
        <taxon>Bacillota</taxon>
        <taxon>Bacilli</taxon>
        <taxon>Bacillales</taxon>
        <taxon>Staphylococcaceae</taxon>
        <taxon>Staphylococcus</taxon>
    </lineage>
</organism>
<dbReference type="InterPro" id="IPR036244">
    <property type="entry name" value="TipA-like_antibiotic-bd"/>
</dbReference>
<keyword evidence="1" id="KW-0238">DNA-binding</keyword>
<dbReference type="GO" id="GO:0003700">
    <property type="term" value="F:DNA-binding transcription factor activity"/>
    <property type="evidence" value="ECO:0007669"/>
    <property type="project" value="InterPro"/>
</dbReference>
<dbReference type="InterPro" id="IPR012925">
    <property type="entry name" value="TipAS_dom"/>
</dbReference>
<dbReference type="PANTHER" id="PTHR30204:SF96">
    <property type="entry name" value="CHROMOSOME-ANCHORING PROTEIN RACA"/>
    <property type="match status" value="1"/>
</dbReference>
<accession>A0A2T4MHP5</accession>
<dbReference type="InterPro" id="IPR000551">
    <property type="entry name" value="MerR-type_HTH_dom"/>
</dbReference>
<proteinExistence type="predicted"/>
<dbReference type="PROSITE" id="PS50937">
    <property type="entry name" value="HTH_MERR_2"/>
    <property type="match status" value="1"/>
</dbReference>
<dbReference type="Pfam" id="PF07739">
    <property type="entry name" value="TipAS"/>
    <property type="match status" value="1"/>
</dbReference>
<evidence type="ECO:0000313" key="3">
    <source>
        <dbReference type="EMBL" id="NJI02525.1"/>
    </source>
</evidence>
<name>A0A2T4MHP5_9STAP</name>
<evidence type="ECO:0000259" key="2">
    <source>
        <dbReference type="PROSITE" id="PS50937"/>
    </source>
</evidence>
<dbReference type="InterPro" id="IPR009061">
    <property type="entry name" value="DNA-bd_dom_put_sf"/>
</dbReference>
<dbReference type="Proteomes" id="UP000646308">
    <property type="component" value="Unassembled WGS sequence"/>
</dbReference>
<dbReference type="GeneID" id="57692280"/>
<comment type="caution">
    <text evidence="3">The sequence shown here is derived from an EMBL/GenBank/DDBJ whole genome shotgun (WGS) entry which is preliminary data.</text>
</comment>
<gene>
    <name evidence="3" type="ORF">GLV84_06775</name>
</gene>
<evidence type="ECO:0000313" key="4">
    <source>
        <dbReference type="Proteomes" id="UP000646308"/>
    </source>
</evidence>
<dbReference type="Gene3D" id="1.10.490.50">
    <property type="entry name" value="Antibiotic binding domain of TipA-like multidrug resistance regulators"/>
    <property type="match status" value="1"/>
</dbReference>
<dbReference type="PANTHER" id="PTHR30204">
    <property type="entry name" value="REDOX-CYCLING DRUG-SENSING TRANSCRIPTIONAL ACTIVATOR SOXR"/>
    <property type="match status" value="1"/>
</dbReference>
<dbReference type="CDD" id="cd01106">
    <property type="entry name" value="HTH_TipAL-Mta"/>
    <property type="match status" value="1"/>
</dbReference>
<reference evidence="3" key="1">
    <citation type="submission" date="2019-11" db="EMBL/GenBank/DDBJ databases">
        <title>Whole genome comparisons of Staphylococcus agnetis isolates from cattle and chickens.</title>
        <authorList>
            <person name="Rhoads D."/>
            <person name="Shwani A."/>
            <person name="Adkins P."/>
            <person name="Calcutt M."/>
            <person name="Middleton J."/>
        </authorList>
    </citation>
    <scope>NUCLEOTIDE SEQUENCE</scope>
    <source>
        <strain evidence="3">1387</strain>
    </source>
</reference>
<dbReference type="Pfam" id="PF13411">
    <property type="entry name" value="MerR_1"/>
    <property type="match status" value="1"/>
</dbReference>
<dbReference type="EMBL" id="WMFL01000079">
    <property type="protein sequence ID" value="NJI02525.1"/>
    <property type="molecule type" value="Genomic_DNA"/>
</dbReference>